<sequence>MESQSSQLNVEMVLILGTSGMLFLVTSIVLFIYLYQRKLIKKKLEYQEIEDLLKKQELKSAYAMLAGKDKAYREVAEELHDNLGSMLVTLNMLSDTIPQKTDPASLNLIAKKISEVATKATEATRQISHSLHSEALMHFGLASAIHELAGALNESHTISVHVEVQITTELEGHVSLNLYRIIQELVNNTLKHAKAKNLNIDVSEAKGHLNVIFEDDGIGMVNVEEYERGLGLKNIKSRVAKLEGQITMESGLGRGTTCIIDIPL</sequence>
<dbReference type="SUPFAM" id="SSF55874">
    <property type="entry name" value="ATPase domain of HSP90 chaperone/DNA topoisomerase II/histidine kinase"/>
    <property type="match status" value="1"/>
</dbReference>
<dbReference type="InterPro" id="IPR036890">
    <property type="entry name" value="HATPase_C_sf"/>
</dbReference>
<dbReference type="SMART" id="SM00387">
    <property type="entry name" value="HATPase_c"/>
    <property type="match status" value="1"/>
</dbReference>
<keyword evidence="4" id="KW-1133">Transmembrane helix</keyword>
<evidence type="ECO:0000256" key="3">
    <source>
        <dbReference type="ARBA" id="ARBA00023012"/>
    </source>
</evidence>
<keyword evidence="1" id="KW-0808">Transferase</keyword>
<dbReference type="InterPro" id="IPR050482">
    <property type="entry name" value="Sensor_HK_TwoCompSys"/>
</dbReference>
<dbReference type="PANTHER" id="PTHR24421:SF60">
    <property type="entry name" value="SENSOR HISTIDINE KINASE COMP"/>
    <property type="match status" value="1"/>
</dbReference>
<dbReference type="EMBL" id="FRAA01000002">
    <property type="protein sequence ID" value="SHJ95118.1"/>
    <property type="molecule type" value="Genomic_DNA"/>
</dbReference>
<evidence type="ECO:0000256" key="2">
    <source>
        <dbReference type="ARBA" id="ARBA00022777"/>
    </source>
</evidence>
<keyword evidence="2 6" id="KW-0418">Kinase</keyword>
<name>A0A1M6NHA9_REIAG</name>
<keyword evidence="4" id="KW-0812">Transmembrane</keyword>
<proteinExistence type="predicted"/>
<evidence type="ECO:0000256" key="1">
    <source>
        <dbReference type="ARBA" id="ARBA00022679"/>
    </source>
</evidence>
<dbReference type="PANTHER" id="PTHR24421">
    <property type="entry name" value="NITRATE/NITRITE SENSOR PROTEIN NARX-RELATED"/>
    <property type="match status" value="1"/>
</dbReference>
<gene>
    <name evidence="6" type="ORF">SAMN04488028_102259</name>
</gene>
<dbReference type="InterPro" id="IPR011712">
    <property type="entry name" value="Sig_transdc_His_kin_sub3_dim/P"/>
</dbReference>
<keyword evidence="7" id="KW-1185">Reference proteome</keyword>
<dbReference type="CDD" id="cd16917">
    <property type="entry name" value="HATPase_UhpB-NarQ-NarX-like"/>
    <property type="match status" value="1"/>
</dbReference>
<reference evidence="7" key="1">
    <citation type="submission" date="2016-11" db="EMBL/GenBank/DDBJ databases">
        <authorList>
            <person name="Varghese N."/>
            <person name="Submissions S."/>
        </authorList>
    </citation>
    <scope>NUCLEOTIDE SEQUENCE [LARGE SCALE GENOMIC DNA]</scope>
    <source>
        <strain evidence="7">DSM 26134</strain>
    </source>
</reference>
<dbReference type="AlphaFoldDB" id="A0A1M6NHA9"/>
<dbReference type="Pfam" id="PF02518">
    <property type="entry name" value="HATPase_c"/>
    <property type="match status" value="1"/>
</dbReference>
<dbReference type="GO" id="GO:0046983">
    <property type="term" value="F:protein dimerization activity"/>
    <property type="evidence" value="ECO:0007669"/>
    <property type="project" value="InterPro"/>
</dbReference>
<dbReference type="Proteomes" id="UP000184474">
    <property type="component" value="Unassembled WGS sequence"/>
</dbReference>
<dbReference type="InterPro" id="IPR003594">
    <property type="entry name" value="HATPase_dom"/>
</dbReference>
<feature type="transmembrane region" description="Helical" evidence="4">
    <location>
        <begin position="12"/>
        <end position="35"/>
    </location>
</feature>
<keyword evidence="3" id="KW-0902">Two-component regulatory system</keyword>
<protein>
    <submittedName>
        <fullName evidence="6">Signal transduction histidine kinase</fullName>
    </submittedName>
</protein>
<dbReference type="STRING" id="156994.SAMN04488028_102259"/>
<organism evidence="6 7">
    <name type="scientific">Reichenbachiella agariperforans</name>
    <dbReference type="NCBI Taxonomy" id="156994"/>
    <lineage>
        <taxon>Bacteria</taxon>
        <taxon>Pseudomonadati</taxon>
        <taxon>Bacteroidota</taxon>
        <taxon>Cytophagia</taxon>
        <taxon>Cytophagales</taxon>
        <taxon>Reichenbachiellaceae</taxon>
        <taxon>Reichenbachiella</taxon>
    </lineage>
</organism>
<feature type="domain" description="Histidine kinase" evidence="5">
    <location>
        <begin position="74"/>
        <end position="264"/>
    </location>
</feature>
<evidence type="ECO:0000259" key="5">
    <source>
        <dbReference type="PROSITE" id="PS50109"/>
    </source>
</evidence>
<evidence type="ECO:0000256" key="4">
    <source>
        <dbReference type="SAM" id="Phobius"/>
    </source>
</evidence>
<dbReference type="GO" id="GO:0016020">
    <property type="term" value="C:membrane"/>
    <property type="evidence" value="ECO:0007669"/>
    <property type="project" value="InterPro"/>
</dbReference>
<dbReference type="Pfam" id="PF07730">
    <property type="entry name" value="HisKA_3"/>
    <property type="match status" value="1"/>
</dbReference>
<dbReference type="PROSITE" id="PS50109">
    <property type="entry name" value="HIS_KIN"/>
    <property type="match status" value="1"/>
</dbReference>
<evidence type="ECO:0000313" key="6">
    <source>
        <dbReference type="EMBL" id="SHJ95118.1"/>
    </source>
</evidence>
<evidence type="ECO:0000313" key="7">
    <source>
        <dbReference type="Proteomes" id="UP000184474"/>
    </source>
</evidence>
<dbReference type="Gene3D" id="3.30.565.10">
    <property type="entry name" value="Histidine kinase-like ATPase, C-terminal domain"/>
    <property type="match status" value="1"/>
</dbReference>
<dbReference type="GO" id="GO:0000155">
    <property type="term" value="F:phosphorelay sensor kinase activity"/>
    <property type="evidence" value="ECO:0007669"/>
    <property type="project" value="InterPro"/>
</dbReference>
<dbReference type="InterPro" id="IPR005467">
    <property type="entry name" value="His_kinase_dom"/>
</dbReference>
<keyword evidence="4" id="KW-0472">Membrane</keyword>
<dbReference type="RefSeq" id="WP_073121126.1">
    <property type="nucleotide sequence ID" value="NZ_FRAA01000002.1"/>
</dbReference>
<accession>A0A1M6NHA9</accession>